<dbReference type="CDD" id="cd00121">
    <property type="entry name" value="MATH"/>
    <property type="match status" value="1"/>
</dbReference>
<keyword evidence="5" id="KW-1185">Reference proteome</keyword>
<dbReference type="PANTHER" id="PTHR47242">
    <property type="entry name" value="TRAF-LIKE FAMILY PROTEIN"/>
    <property type="match status" value="1"/>
</dbReference>
<keyword evidence="2" id="KW-0804">Transcription</keyword>
<evidence type="ECO:0000256" key="1">
    <source>
        <dbReference type="ARBA" id="ARBA00023015"/>
    </source>
</evidence>
<dbReference type="GO" id="GO:0003677">
    <property type="term" value="F:DNA binding"/>
    <property type="evidence" value="ECO:0007669"/>
    <property type="project" value="InterPro"/>
</dbReference>
<gene>
    <name evidence="4" type="ORF">LVIROSA_LOCUS14710</name>
</gene>
<dbReference type="NCBIfam" id="TIGR01557">
    <property type="entry name" value="myb_SHAQKYF"/>
    <property type="match status" value="1"/>
</dbReference>
<dbReference type="Gene3D" id="1.10.10.60">
    <property type="entry name" value="Homeodomain-like"/>
    <property type="match status" value="1"/>
</dbReference>
<dbReference type="Gene3D" id="2.60.210.10">
    <property type="entry name" value="Apoptosis, Tumor Necrosis Factor Receptor Associated Protein 2, Chain A"/>
    <property type="match status" value="1"/>
</dbReference>
<keyword evidence="1" id="KW-0805">Transcription regulation</keyword>
<organism evidence="4 5">
    <name type="scientific">Lactuca virosa</name>
    <dbReference type="NCBI Taxonomy" id="75947"/>
    <lineage>
        <taxon>Eukaryota</taxon>
        <taxon>Viridiplantae</taxon>
        <taxon>Streptophyta</taxon>
        <taxon>Embryophyta</taxon>
        <taxon>Tracheophyta</taxon>
        <taxon>Spermatophyta</taxon>
        <taxon>Magnoliopsida</taxon>
        <taxon>eudicotyledons</taxon>
        <taxon>Gunneridae</taxon>
        <taxon>Pentapetalae</taxon>
        <taxon>asterids</taxon>
        <taxon>campanulids</taxon>
        <taxon>Asterales</taxon>
        <taxon>Asteraceae</taxon>
        <taxon>Cichorioideae</taxon>
        <taxon>Cichorieae</taxon>
        <taxon>Lactucinae</taxon>
        <taxon>Lactuca</taxon>
    </lineage>
</organism>
<sequence>METRVYESFETICIYLESDQSVGTDPNKNFWVKYRMAVLNQKNPSKTVWKESSICTKTWNNYVLQFMKVSDMLEADAGFLVRDTVVFVCEILDCCPWFEFADLEVRACRSSFRFTWSSRSFRDKLFTSINYLQLELQSFLKASSYSNWSYNVNQQGGANKATPKSVLKLMGIQGLTLFHLKSHLQPLKVPAFRLFF</sequence>
<protein>
    <submittedName>
        <fullName evidence="4">Uncharacterized protein</fullName>
    </submittedName>
</protein>
<dbReference type="InterPro" id="IPR002083">
    <property type="entry name" value="MATH/TRAF_dom"/>
</dbReference>
<proteinExistence type="predicted"/>
<name>A0AAU9MQA0_9ASTR</name>
<dbReference type="AlphaFoldDB" id="A0AAU9MQA0"/>
<dbReference type="InterPro" id="IPR008974">
    <property type="entry name" value="TRAF-like"/>
</dbReference>
<reference evidence="4 5" key="1">
    <citation type="submission" date="2022-01" db="EMBL/GenBank/DDBJ databases">
        <authorList>
            <person name="Xiong W."/>
            <person name="Schranz E."/>
        </authorList>
    </citation>
    <scope>NUCLEOTIDE SEQUENCE [LARGE SCALE GENOMIC DNA]</scope>
</reference>
<dbReference type="Proteomes" id="UP001157418">
    <property type="component" value="Unassembled WGS sequence"/>
</dbReference>
<evidence type="ECO:0000313" key="4">
    <source>
        <dbReference type="EMBL" id="CAH1427726.1"/>
    </source>
</evidence>
<accession>A0AAU9MQA0</accession>
<evidence type="ECO:0000256" key="3">
    <source>
        <dbReference type="ARBA" id="ARBA00023242"/>
    </source>
</evidence>
<comment type="caution">
    <text evidence="4">The sequence shown here is derived from an EMBL/GenBank/DDBJ whole genome shotgun (WGS) entry which is preliminary data.</text>
</comment>
<keyword evidence="3" id="KW-0539">Nucleus</keyword>
<evidence type="ECO:0000256" key="2">
    <source>
        <dbReference type="ARBA" id="ARBA00023163"/>
    </source>
</evidence>
<dbReference type="EMBL" id="CAKMRJ010002223">
    <property type="protein sequence ID" value="CAH1427726.1"/>
    <property type="molecule type" value="Genomic_DNA"/>
</dbReference>
<evidence type="ECO:0000313" key="5">
    <source>
        <dbReference type="Proteomes" id="UP001157418"/>
    </source>
</evidence>
<dbReference type="SUPFAM" id="SSF49599">
    <property type="entry name" value="TRAF domain-like"/>
    <property type="match status" value="1"/>
</dbReference>
<dbReference type="PANTHER" id="PTHR47242:SF1">
    <property type="entry name" value="TRAF-LIKE FAMILY PROTEIN"/>
    <property type="match status" value="1"/>
</dbReference>
<dbReference type="InterPro" id="IPR006447">
    <property type="entry name" value="Myb_dom_plants"/>
</dbReference>